<feature type="signal peptide" evidence="1">
    <location>
        <begin position="1"/>
        <end position="18"/>
    </location>
</feature>
<dbReference type="PATRIC" id="fig|29536.5.peg.599"/>
<keyword evidence="3" id="KW-1185">Reference proteome</keyword>
<feature type="chain" id="PRO_5008286949" description="CarboxypepD_reg-like domain-containing protein" evidence="1">
    <location>
        <begin position="19"/>
        <end position="829"/>
    </location>
</feature>
<dbReference type="RefSeq" id="WP_064714450.1">
    <property type="nucleotide sequence ID" value="NZ_JMTM01000017.1"/>
</dbReference>
<evidence type="ECO:0000256" key="1">
    <source>
        <dbReference type="SAM" id="SignalP"/>
    </source>
</evidence>
<sequence length="829" mass="95426">MKKFYVFILFLTSSPFIAQIKGTITDEKGTPLPFVSVIIQNSYSGTTTNDKGKYELNLKKEGEYTLLFQFLGFKTVKKTIHYEKKPITIDIQLSEENYNLNEVVINPKNNPANAIIKSAIAARKENAEKTARFTADFYSRGLFKIKNLPKKILGMKIEMPDEMTTGLDSTGSGILYLSETVSKLTFEKPNNYKERIIASKISGNDKGFSYNTARSSFYDFYDNTIDFDVKMISPIASNAFQYYKYKLESTFFDESNHQINKIKVIPRRDKEPVFEGYIYIVEDSWAIYAVDFDIKGYRMRNEFTEVMTLKQNFNYNSKTKIWSKNAQSLAFTAGAFGIGFSGTFNYVYSNYEFFDAFDKKTFGNEIVSFENNANKKEDTFWESTRPIPLTEEESKDYIKKDSIQTIRSSKTYLDSIDQKRNKFKLLAPITGYNYRNTFKKWSFDYAGLLDVSSLTFNTVQGFNLDSGFTYRKWDDESGKSTALATTFNYGFSDERLRVVGNFSHRFNNQNYATIWVAGGTAVKQFNESNPISPFINSISTLFFKNNFIKLYNKEFFNIAYSQNIANGINFTGKLEYSQRKPLFNTTNYTFIKNDDFYSSNNPLDPNDDSTAGFTTHQLLKANLNWRINFGNQYISRPDGKFNLRNDKYPTVLLGYEKAFAASKKNYAYDLISARILYDLPLANKGDLGVNLRAGKFFNAENIAFMDYKHFNGNQTRIGQTERYLNVFNLLPYYSNSTNDAYFEFHSEYSDNGFIMNKIPGLNLLKSSLMLGFHNLAVPNRKPYQEVSIGLDNLGIGKFKQFRVDYVRSYQNGFQGDGVIFGLKLLNILD</sequence>
<dbReference type="Proteomes" id="UP000093807">
    <property type="component" value="Unassembled WGS sequence"/>
</dbReference>
<dbReference type="Pfam" id="PF18939">
    <property type="entry name" value="DUF5686"/>
    <property type="match status" value="1"/>
</dbReference>
<dbReference type="EMBL" id="JMTM01000017">
    <property type="protein sequence ID" value="OAZ04727.1"/>
    <property type="molecule type" value="Genomic_DNA"/>
</dbReference>
<evidence type="ECO:0008006" key="4">
    <source>
        <dbReference type="Google" id="ProtNLM"/>
    </source>
</evidence>
<organism evidence="2 3">
    <name type="scientific">Flavobacterium succinicans</name>
    <dbReference type="NCBI Taxonomy" id="29536"/>
    <lineage>
        <taxon>Bacteria</taxon>
        <taxon>Pseudomonadati</taxon>
        <taxon>Bacteroidota</taxon>
        <taxon>Flavobacteriia</taxon>
        <taxon>Flavobacteriales</taxon>
        <taxon>Flavobacteriaceae</taxon>
        <taxon>Flavobacterium</taxon>
    </lineage>
</organism>
<dbReference type="SUPFAM" id="SSF49464">
    <property type="entry name" value="Carboxypeptidase regulatory domain-like"/>
    <property type="match status" value="1"/>
</dbReference>
<proteinExistence type="predicted"/>
<dbReference type="InterPro" id="IPR043741">
    <property type="entry name" value="DUF5686"/>
</dbReference>
<reference evidence="2 3" key="1">
    <citation type="submission" date="2016-06" db="EMBL/GenBank/DDBJ databases">
        <title>Draft genome sequence of Flavobacterium succinicans strain DD5b.</title>
        <authorList>
            <person name="Poehlein A."/>
            <person name="Daniel R."/>
            <person name="Simeonova D.D."/>
        </authorList>
    </citation>
    <scope>NUCLEOTIDE SEQUENCE [LARGE SCALE GENOMIC DNA]</scope>
    <source>
        <strain evidence="2 3">DD5b</strain>
    </source>
</reference>
<protein>
    <recommendedName>
        <fullName evidence="4">CarboxypepD_reg-like domain-containing protein</fullName>
    </recommendedName>
</protein>
<dbReference type="Pfam" id="PF13715">
    <property type="entry name" value="CarbopepD_reg_2"/>
    <property type="match status" value="1"/>
</dbReference>
<keyword evidence="1" id="KW-0732">Signal</keyword>
<dbReference type="AlphaFoldDB" id="A0A199XTI4"/>
<accession>A0A199XTI4</accession>
<dbReference type="Gene3D" id="2.60.40.1120">
    <property type="entry name" value="Carboxypeptidase-like, regulatory domain"/>
    <property type="match status" value="1"/>
</dbReference>
<dbReference type="InterPro" id="IPR008969">
    <property type="entry name" value="CarboxyPept-like_regulatory"/>
</dbReference>
<evidence type="ECO:0000313" key="2">
    <source>
        <dbReference type="EMBL" id="OAZ04727.1"/>
    </source>
</evidence>
<dbReference type="OrthoDB" id="983143at2"/>
<gene>
    <name evidence="2" type="ORF">FLB_05750</name>
</gene>
<name>A0A199XTI4_9FLAO</name>
<comment type="caution">
    <text evidence="2">The sequence shown here is derived from an EMBL/GenBank/DDBJ whole genome shotgun (WGS) entry which is preliminary data.</text>
</comment>
<evidence type="ECO:0000313" key="3">
    <source>
        <dbReference type="Proteomes" id="UP000093807"/>
    </source>
</evidence>